<sequence>GRPLRHPGAAPLRAIAARPDQRRLLRHAVARAGGDLRPAQHRQHGPRRAVHDGRLRGLAAAGQARPRLLVGAAAVALHRGRVRRRAGEAVHQPALQARPPLWAAAHLRPGAGDRGGVPQRVRLLRPALPHPPRAGGVVGPRLHVPAHLPRLGGGVRARGLPRHLAGHREDAARRLSAGGDGERAAGAGLRRQRAAHGHADLRGRGGVGRARRRAGGADLLREPADGVEPHHRGLRGGGDRGHGLHPRRGADRLRPRHRRGDDQGLLPRGLRHRDLRHHGHRPAGTASGPVREGL</sequence>
<gene>
    <name evidence="2" type="ORF">AVDCRST_MAG08-32</name>
</gene>
<name>A0A6J4GXN3_9PROT</name>
<feature type="non-terminal residue" evidence="2">
    <location>
        <position position="294"/>
    </location>
</feature>
<dbReference type="AlphaFoldDB" id="A0A6J4GXN3"/>
<feature type="compositionally biased region" description="Basic residues" evidence="1">
    <location>
        <begin position="269"/>
        <end position="281"/>
    </location>
</feature>
<feature type="region of interest" description="Disordered" evidence="1">
    <location>
        <begin position="167"/>
        <end position="294"/>
    </location>
</feature>
<evidence type="ECO:0000256" key="1">
    <source>
        <dbReference type="SAM" id="MobiDB-lite"/>
    </source>
</evidence>
<feature type="non-terminal residue" evidence="2">
    <location>
        <position position="1"/>
    </location>
</feature>
<organism evidence="2">
    <name type="scientific">uncultured Acetobacteraceae bacterium</name>
    <dbReference type="NCBI Taxonomy" id="169975"/>
    <lineage>
        <taxon>Bacteria</taxon>
        <taxon>Pseudomonadati</taxon>
        <taxon>Pseudomonadota</taxon>
        <taxon>Alphaproteobacteria</taxon>
        <taxon>Acetobacterales</taxon>
        <taxon>Acetobacteraceae</taxon>
        <taxon>environmental samples</taxon>
    </lineage>
</organism>
<protein>
    <submittedName>
        <fullName evidence="2">High-affinity branched-chain amino acid transport system permease protein LivH</fullName>
    </submittedName>
</protein>
<dbReference type="EMBL" id="CADCTG010000003">
    <property type="protein sequence ID" value="CAA9209533.1"/>
    <property type="molecule type" value="Genomic_DNA"/>
</dbReference>
<evidence type="ECO:0000313" key="2">
    <source>
        <dbReference type="EMBL" id="CAA9209533.1"/>
    </source>
</evidence>
<feature type="compositionally biased region" description="Basic and acidic residues" evidence="1">
    <location>
        <begin position="219"/>
        <end position="253"/>
    </location>
</feature>
<reference evidence="2" key="1">
    <citation type="submission" date="2020-02" db="EMBL/GenBank/DDBJ databases">
        <authorList>
            <person name="Meier V. D."/>
        </authorList>
    </citation>
    <scope>NUCLEOTIDE SEQUENCE</scope>
    <source>
        <strain evidence="2">AVDCRST_MAG08</strain>
    </source>
</reference>
<accession>A0A6J4GXN3</accession>
<proteinExistence type="predicted"/>